<dbReference type="Gene3D" id="3.30.870.10">
    <property type="entry name" value="Endonuclease Chain A"/>
    <property type="match status" value="1"/>
</dbReference>
<feature type="region of interest" description="Disordered" evidence="1">
    <location>
        <begin position="593"/>
        <end position="623"/>
    </location>
</feature>
<dbReference type="EMBL" id="JAECZB010000033">
    <property type="protein sequence ID" value="MBH8553467.1"/>
    <property type="molecule type" value="Genomic_DNA"/>
</dbReference>
<sequence length="623" mass="70965">MFLASSAKPIDDNLKNLVDEIEAQNLSLSVLAARQFRYNLYQNRVEITIKEPREFNVLEEFIIRAGIEFNPPPTEDELASVLGLDPIFVRSTTANLKMLQTLSATSPITVTPEGRLFYEQGSVPQPPYSVQLYAISDLLNKKLTFQSEPLNDISLNLPDLAKFITIDNKNPDISSLSLAEIQQSIQASGLGFHVPEEGKIVTFCKLISGNQTIGEKISLFVFYDVLEDKLSIQLRNGKHILESASVLLESLQAEGKISLQSLCELSDETINFERQAILNQKNLEIEVKLEKIRQQALKNSLSEQGTAIQLRDRQIPQSFSEVLNSAKRQILIYSPWITQAVIDDKFLSLLQKLVNRGVWVLIGYGIARRQEDEDKQISPEIEEKLRAIKTPDGLPSVQVFWLGDSHVKEVIVDREIYLCGSHNWLSYRGDYLPRGESVYKVTIPQQVQEAYTFLANRFQNHAQELWQNALKNRDYQLGVKSLCIWGALSMEDIALQENEQNNWLELLPVWLNVTLQGLRSNNIQADSEIFKIALSLLNQVAIEEAYIESLQQGWRKVIGAIATHNYEIALNLLNDEIWAQFLRLHIAHESDSPDKFISQHTKPQKQHQEKPTIEKKARKPRKT</sequence>
<evidence type="ECO:0000256" key="1">
    <source>
        <dbReference type="SAM" id="MobiDB-lite"/>
    </source>
</evidence>
<proteinExistence type="predicted"/>
<feature type="compositionally biased region" description="Basic and acidic residues" evidence="1">
    <location>
        <begin position="606"/>
        <end position="615"/>
    </location>
</feature>
<dbReference type="Proteomes" id="UP000599391">
    <property type="component" value="Unassembled WGS sequence"/>
</dbReference>
<gene>
    <name evidence="2" type="ORF">I8751_14005</name>
</gene>
<dbReference type="SUPFAM" id="SSF56024">
    <property type="entry name" value="Phospholipase D/nuclease"/>
    <property type="match status" value="1"/>
</dbReference>
<dbReference type="CDD" id="cd09133">
    <property type="entry name" value="PLDc_unchar5"/>
    <property type="match status" value="1"/>
</dbReference>
<name>A0A8J7HDP5_9CYAN</name>
<evidence type="ECO:0000313" key="3">
    <source>
        <dbReference type="Proteomes" id="UP000599391"/>
    </source>
</evidence>
<comment type="caution">
    <text evidence="2">The sequence shown here is derived from an EMBL/GenBank/DDBJ whole genome shotgun (WGS) entry which is preliminary data.</text>
</comment>
<protein>
    <recommendedName>
        <fullName evidence="4">PLD phosphodiesterase domain-containing protein</fullName>
    </recommendedName>
</protein>
<dbReference type="RefSeq" id="WP_214439749.1">
    <property type="nucleotide sequence ID" value="NZ_JAECZB010000033.1"/>
</dbReference>
<evidence type="ECO:0000313" key="2">
    <source>
        <dbReference type="EMBL" id="MBH8553467.1"/>
    </source>
</evidence>
<accession>A0A8J7HDP5</accession>
<keyword evidence="3" id="KW-1185">Reference proteome</keyword>
<evidence type="ECO:0008006" key="4">
    <source>
        <dbReference type="Google" id="ProtNLM"/>
    </source>
</evidence>
<dbReference type="AlphaFoldDB" id="A0A8J7HDP5"/>
<organism evidence="2 3">
    <name type="scientific">Atlanticothrix silvestris CENA357</name>
    <dbReference type="NCBI Taxonomy" id="1725252"/>
    <lineage>
        <taxon>Bacteria</taxon>
        <taxon>Bacillati</taxon>
        <taxon>Cyanobacteriota</taxon>
        <taxon>Cyanophyceae</taxon>
        <taxon>Nostocales</taxon>
        <taxon>Nodulariaceae</taxon>
        <taxon>Atlanticothrix</taxon>
        <taxon>Atlanticothrix silvestris</taxon>
    </lineage>
</organism>
<reference evidence="2 3" key="1">
    <citation type="journal article" date="2021" name="Int. J. Syst. Evol. Microbiol.">
        <title>Amazonocrinis nigriterrae gen. nov., sp. nov., Atlanticothrix silvestris gen. nov., sp. nov. and Dendronalium phyllosphericum gen. nov., sp. nov., nostocacean cyanobacteria from Brazilian environments.</title>
        <authorList>
            <person name="Alvarenga D.O."/>
            <person name="Andreote A.P.D."/>
            <person name="Branco L.H.Z."/>
            <person name="Delbaje E."/>
            <person name="Cruz R.B."/>
            <person name="Varani A.M."/>
            <person name="Fiore M.F."/>
        </authorList>
    </citation>
    <scope>NUCLEOTIDE SEQUENCE [LARGE SCALE GENOMIC DNA]</scope>
    <source>
        <strain evidence="2 3">CENA357</strain>
    </source>
</reference>